<sequence>MSILSFEDCTQNVIDFETAKIRASITLADSGTFMHSQQSETLKRGGPVRHLENIQRHHILAREMPFYTRNGHDFSYHPLQQATWCLVLDPSTKTPYFESLAECQKRMISGKILYEDRDLGQGIHPRADREWISTLLWREEWSKDVYELKNVLRRKVNGKMQITVLLSPTDKARELLRKIRKKHEYMWDGLVRAPLNAFPPKWKNELLRSIDKRK</sequence>
<proteinExistence type="predicted"/>
<gene>
    <name evidence="1" type="ORF">COCHEDRAFT_1034510</name>
</gene>
<evidence type="ECO:0000313" key="2">
    <source>
        <dbReference type="Proteomes" id="UP000016936"/>
    </source>
</evidence>
<evidence type="ECO:0000313" key="1">
    <source>
        <dbReference type="EMBL" id="EMD86744.1"/>
    </source>
</evidence>
<organism evidence="1 2">
    <name type="scientific">Cochliobolus heterostrophus (strain C5 / ATCC 48332 / race O)</name>
    <name type="common">Southern corn leaf blight fungus</name>
    <name type="synonym">Bipolaris maydis</name>
    <dbReference type="NCBI Taxonomy" id="701091"/>
    <lineage>
        <taxon>Eukaryota</taxon>
        <taxon>Fungi</taxon>
        <taxon>Dikarya</taxon>
        <taxon>Ascomycota</taxon>
        <taxon>Pezizomycotina</taxon>
        <taxon>Dothideomycetes</taxon>
        <taxon>Pleosporomycetidae</taxon>
        <taxon>Pleosporales</taxon>
        <taxon>Pleosporineae</taxon>
        <taxon>Pleosporaceae</taxon>
        <taxon>Bipolaris</taxon>
    </lineage>
</organism>
<dbReference type="Proteomes" id="UP000016936">
    <property type="component" value="Unassembled WGS sequence"/>
</dbReference>
<reference evidence="2" key="2">
    <citation type="journal article" date="2013" name="PLoS Genet.">
        <title>Comparative genome structure, secondary metabolite, and effector coding capacity across Cochliobolus pathogens.</title>
        <authorList>
            <person name="Condon B.J."/>
            <person name="Leng Y."/>
            <person name="Wu D."/>
            <person name="Bushley K.E."/>
            <person name="Ohm R.A."/>
            <person name="Otillar R."/>
            <person name="Martin J."/>
            <person name="Schackwitz W."/>
            <person name="Grimwood J."/>
            <person name="MohdZainudin N."/>
            <person name="Xue C."/>
            <person name="Wang R."/>
            <person name="Manning V.A."/>
            <person name="Dhillon B."/>
            <person name="Tu Z.J."/>
            <person name="Steffenson B.J."/>
            <person name="Salamov A."/>
            <person name="Sun H."/>
            <person name="Lowry S."/>
            <person name="LaButti K."/>
            <person name="Han J."/>
            <person name="Copeland A."/>
            <person name="Lindquist E."/>
            <person name="Barry K."/>
            <person name="Schmutz J."/>
            <person name="Baker S.E."/>
            <person name="Ciuffetti L.M."/>
            <person name="Grigoriev I.V."/>
            <person name="Zhong S."/>
            <person name="Turgeon B.G."/>
        </authorList>
    </citation>
    <scope>NUCLEOTIDE SEQUENCE [LARGE SCALE GENOMIC DNA]</scope>
    <source>
        <strain evidence="2">C5 / ATCC 48332 / race O</strain>
    </source>
</reference>
<dbReference type="AlphaFoldDB" id="M2TJT5"/>
<name>M2TJT5_COCH5</name>
<accession>M2TJT5</accession>
<dbReference type="EMBL" id="KB445584">
    <property type="protein sequence ID" value="EMD86744.1"/>
    <property type="molecule type" value="Genomic_DNA"/>
</dbReference>
<protein>
    <submittedName>
        <fullName evidence="1">Uncharacterized protein</fullName>
    </submittedName>
</protein>
<reference evidence="1 2" key="1">
    <citation type="journal article" date="2012" name="PLoS Pathog.">
        <title>Diverse lifestyles and strategies of plant pathogenesis encoded in the genomes of eighteen Dothideomycetes fungi.</title>
        <authorList>
            <person name="Ohm R.A."/>
            <person name="Feau N."/>
            <person name="Henrissat B."/>
            <person name="Schoch C.L."/>
            <person name="Horwitz B.A."/>
            <person name="Barry K.W."/>
            <person name="Condon B.J."/>
            <person name="Copeland A.C."/>
            <person name="Dhillon B."/>
            <person name="Glaser F."/>
            <person name="Hesse C.N."/>
            <person name="Kosti I."/>
            <person name="LaButti K."/>
            <person name="Lindquist E.A."/>
            <person name="Lucas S."/>
            <person name="Salamov A.A."/>
            <person name="Bradshaw R.E."/>
            <person name="Ciuffetti L."/>
            <person name="Hamelin R.C."/>
            <person name="Kema G.H.J."/>
            <person name="Lawrence C."/>
            <person name="Scott J.A."/>
            <person name="Spatafora J.W."/>
            <person name="Turgeon B.G."/>
            <person name="de Wit P.J.G.M."/>
            <person name="Zhong S."/>
            <person name="Goodwin S.B."/>
            <person name="Grigoriev I.V."/>
        </authorList>
    </citation>
    <scope>NUCLEOTIDE SEQUENCE [LARGE SCALE GENOMIC DNA]</scope>
    <source>
        <strain evidence="2">C5 / ATCC 48332 / race O</strain>
    </source>
</reference>
<keyword evidence="2" id="KW-1185">Reference proteome</keyword>
<dbReference type="HOGENOM" id="CLU_1288789_0_0_1"/>